<comment type="catalytic activity">
    <reaction evidence="1">
        <text>Hydrolysis of DNA containing ring-opened 7-methylguanine residues, releasing 2,6-diamino-4-hydroxy-5-(N-methyl)formamidopyrimidine.</text>
        <dbReference type="EC" id="3.2.2.23"/>
    </reaction>
</comment>
<dbReference type="Pfam" id="PF06827">
    <property type="entry name" value="zf-FPG_IleRS"/>
    <property type="match status" value="1"/>
</dbReference>
<evidence type="ECO:0000256" key="15">
    <source>
        <dbReference type="ARBA" id="ARBA00044632"/>
    </source>
</evidence>
<keyword evidence="7 16" id="KW-0863">Zinc-finger</keyword>
<dbReference type="PANTHER" id="PTHR22993:SF9">
    <property type="entry name" value="FORMAMIDOPYRIMIDINE-DNA GLYCOSYLASE"/>
    <property type="match status" value="1"/>
</dbReference>
<dbReference type="PROSITE" id="PS01242">
    <property type="entry name" value="ZF_FPG_1"/>
    <property type="match status" value="1"/>
</dbReference>
<evidence type="ECO:0000313" key="20">
    <source>
        <dbReference type="Proteomes" id="UP000176723"/>
    </source>
</evidence>
<dbReference type="InterPro" id="IPR020629">
    <property type="entry name" value="FPG_Glyclase"/>
</dbReference>
<feature type="domain" description="FPG-type" evidence="17">
    <location>
        <begin position="246"/>
        <end position="282"/>
    </location>
</feature>
<keyword evidence="9" id="KW-0862">Zinc</keyword>
<evidence type="ECO:0000256" key="12">
    <source>
        <dbReference type="ARBA" id="ARBA00023239"/>
    </source>
</evidence>
<proteinExistence type="inferred from homology"/>
<dbReference type="InterPro" id="IPR015887">
    <property type="entry name" value="DNA_glyclase_Znf_dom_DNA_BS"/>
</dbReference>
<dbReference type="SUPFAM" id="SSF57716">
    <property type="entry name" value="Glucocorticoid receptor-like (DNA-binding domain)"/>
    <property type="match status" value="1"/>
</dbReference>
<dbReference type="SUPFAM" id="SSF46946">
    <property type="entry name" value="S13-like H2TH domain"/>
    <property type="match status" value="1"/>
</dbReference>
<evidence type="ECO:0000256" key="2">
    <source>
        <dbReference type="ARBA" id="ARBA00001947"/>
    </source>
</evidence>
<dbReference type="NCBIfam" id="TIGR00577">
    <property type="entry name" value="fpg"/>
    <property type="match status" value="1"/>
</dbReference>
<comment type="caution">
    <text evidence="19">The sequence shown here is derived from an EMBL/GenBank/DDBJ whole genome shotgun (WGS) entry which is preliminary data.</text>
</comment>
<dbReference type="PROSITE" id="PS51066">
    <property type="entry name" value="ZF_FPG_2"/>
    <property type="match status" value="1"/>
</dbReference>
<comment type="catalytic activity">
    <reaction evidence="15">
        <text>2'-deoxyribonucleotide-(2'-deoxyribose 5'-phosphate)-2'-deoxyribonucleotide-DNA = a 3'-end 2'-deoxyribonucleotide-(2,3-dehydro-2,3-deoxyribose 5'-phosphate)-DNA + a 5'-end 5'-phospho-2'-deoxyribonucleoside-DNA + H(+)</text>
        <dbReference type="Rhea" id="RHEA:66592"/>
        <dbReference type="Rhea" id="RHEA-COMP:13180"/>
        <dbReference type="Rhea" id="RHEA-COMP:16897"/>
        <dbReference type="Rhea" id="RHEA-COMP:17067"/>
        <dbReference type="ChEBI" id="CHEBI:15378"/>
        <dbReference type="ChEBI" id="CHEBI:136412"/>
        <dbReference type="ChEBI" id="CHEBI:157695"/>
        <dbReference type="ChEBI" id="CHEBI:167181"/>
        <dbReference type="EC" id="4.2.99.18"/>
    </reaction>
</comment>
<dbReference type="STRING" id="1797593.A3A65_03465"/>
<dbReference type="Pfam" id="PF06831">
    <property type="entry name" value="H2TH"/>
    <property type="match status" value="1"/>
</dbReference>
<dbReference type="GO" id="GO:0003684">
    <property type="term" value="F:damaged DNA binding"/>
    <property type="evidence" value="ECO:0007669"/>
    <property type="project" value="InterPro"/>
</dbReference>
<evidence type="ECO:0000256" key="11">
    <source>
        <dbReference type="ARBA" id="ARBA00023204"/>
    </source>
</evidence>
<evidence type="ECO:0000256" key="7">
    <source>
        <dbReference type="ARBA" id="ARBA00022771"/>
    </source>
</evidence>
<evidence type="ECO:0000259" key="18">
    <source>
        <dbReference type="PROSITE" id="PS51068"/>
    </source>
</evidence>
<dbReference type="InterPro" id="IPR010979">
    <property type="entry name" value="Ribosomal_uS13-like_H2TH"/>
</dbReference>
<dbReference type="InterPro" id="IPR035937">
    <property type="entry name" value="FPG_N"/>
</dbReference>
<evidence type="ECO:0000256" key="6">
    <source>
        <dbReference type="ARBA" id="ARBA00022763"/>
    </source>
</evidence>
<dbReference type="InterPro" id="IPR010663">
    <property type="entry name" value="Znf_FPG/IleRS"/>
</dbReference>
<keyword evidence="10" id="KW-0238">DNA-binding</keyword>
<keyword evidence="6" id="KW-0227">DNA damage</keyword>
<keyword evidence="13" id="KW-0511">Multifunctional enzyme</keyword>
<dbReference type="FunFam" id="1.10.8.50:FF:000003">
    <property type="entry name" value="Formamidopyrimidine-DNA glycosylase"/>
    <property type="match status" value="1"/>
</dbReference>
<dbReference type="Proteomes" id="UP000176723">
    <property type="component" value="Unassembled WGS sequence"/>
</dbReference>
<evidence type="ECO:0000256" key="1">
    <source>
        <dbReference type="ARBA" id="ARBA00001668"/>
    </source>
</evidence>
<dbReference type="Gene3D" id="3.20.190.10">
    <property type="entry name" value="MutM-like, N-terminal"/>
    <property type="match status" value="1"/>
</dbReference>
<dbReference type="GO" id="GO:0008270">
    <property type="term" value="F:zinc ion binding"/>
    <property type="evidence" value="ECO:0007669"/>
    <property type="project" value="UniProtKB-KW"/>
</dbReference>
<evidence type="ECO:0000256" key="13">
    <source>
        <dbReference type="ARBA" id="ARBA00023268"/>
    </source>
</evidence>
<feature type="domain" description="Formamidopyrimidine-DNA glycosylase catalytic" evidence="18">
    <location>
        <begin position="2"/>
        <end position="122"/>
    </location>
</feature>
<dbReference type="SMART" id="SM01232">
    <property type="entry name" value="H2TH"/>
    <property type="match status" value="1"/>
</dbReference>
<reference evidence="19 20" key="1">
    <citation type="journal article" date="2016" name="Nat. Commun.">
        <title>Thousands of microbial genomes shed light on interconnected biogeochemical processes in an aquifer system.</title>
        <authorList>
            <person name="Anantharaman K."/>
            <person name="Brown C.T."/>
            <person name="Hug L.A."/>
            <person name="Sharon I."/>
            <person name="Castelle C.J."/>
            <person name="Probst A.J."/>
            <person name="Thomas B.C."/>
            <person name="Singh A."/>
            <person name="Wilkins M.J."/>
            <person name="Karaoz U."/>
            <person name="Brodie E.L."/>
            <person name="Williams K.H."/>
            <person name="Hubbard S.S."/>
            <person name="Banfield J.F."/>
        </authorList>
    </citation>
    <scope>NUCLEOTIDE SEQUENCE [LARGE SCALE GENOMIC DNA]</scope>
</reference>
<dbReference type="SMART" id="SM00898">
    <property type="entry name" value="Fapy_DNA_glyco"/>
    <property type="match status" value="1"/>
</dbReference>
<comment type="subunit">
    <text evidence="4">Monomer.</text>
</comment>
<comment type="similarity">
    <text evidence="3">Belongs to the FPG family.</text>
</comment>
<dbReference type="GO" id="GO:0140078">
    <property type="term" value="F:class I DNA-(apurinic or apyrimidinic site) endonuclease activity"/>
    <property type="evidence" value="ECO:0007669"/>
    <property type="project" value="UniProtKB-EC"/>
</dbReference>
<evidence type="ECO:0000256" key="8">
    <source>
        <dbReference type="ARBA" id="ARBA00022801"/>
    </source>
</evidence>
<keyword evidence="5" id="KW-0479">Metal-binding</keyword>
<keyword evidence="11" id="KW-0234">DNA repair</keyword>
<keyword evidence="14" id="KW-0326">Glycosidase</keyword>
<dbReference type="SUPFAM" id="SSF81624">
    <property type="entry name" value="N-terminal domain of MutM-like DNA repair proteins"/>
    <property type="match status" value="1"/>
</dbReference>
<dbReference type="AlphaFoldDB" id="A0A1G1W0D2"/>
<evidence type="ECO:0000256" key="16">
    <source>
        <dbReference type="PROSITE-ProRule" id="PRU00391"/>
    </source>
</evidence>
<protein>
    <submittedName>
        <fullName evidence="19">DNA-formamidopyrimidine glycosylase</fullName>
    </submittedName>
</protein>
<evidence type="ECO:0000259" key="17">
    <source>
        <dbReference type="PROSITE" id="PS51066"/>
    </source>
</evidence>
<evidence type="ECO:0000256" key="5">
    <source>
        <dbReference type="ARBA" id="ARBA00022723"/>
    </source>
</evidence>
<dbReference type="GO" id="GO:0034039">
    <property type="term" value="F:8-oxo-7,8-dihydroguanine DNA N-glycosylase activity"/>
    <property type="evidence" value="ECO:0007669"/>
    <property type="project" value="TreeGrafter"/>
</dbReference>
<dbReference type="Gene3D" id="1.10.8.50">
    <property type="match status" value="1"/>
</dbReference>
<gene>
    <name evidence="19" type="ORF">A3A65_03465</name>
</gene>
<dbReference type="PANTHER" id="PTHR22993">
    <property type="entry name" value="FORMAMIDOPYRIMIDINE-DNA GLYCOSYLASE"/>
    <property type="match status" value="1"/>
</dbReference>
<dbReference type="GO" id="GO:0006284">
    <property type="term" value="P:base-excision repair"/>
    <property type="evidence" value="ECO:0007669"/>
    <property type="project" value="InterPro"/>
</dbReference>
<evidence type="ECO:0000256" key="3">
    <source>
        <dbReference type="ARBA" id="ARBA00009409"/>
    </source>
</evidence>
<organism evidence="19 20">
    <name type="scientific">Candidatus Chisholmbacteria bacterium RIFCSPLOWO2_01_FULL_49_14</name>
    <dbReference type="NCBI Taxonomy" id="1797593"/>
    <lineage>
        <taxon>Bacteria</taxon>
        <taxon>Candidatus Chisholmiibacteriota</taxon>
    </lineage>
</organism>
<comment type="cofactor">
    <cofactor evidence="2">
        <name>Zn(2+)</name>
        <dbReference type="ChEBI" id="CHEBI:29105"/>
    </cofactor>
</comment>
<evidence type="ECO:0000256" key="4">
    <source>
        <dbReference type="ARBA" id="ARBA00011245"/>
    </source>
</evidence>
<evidence type="ECO:0000256" key="9">
    <source>
        <dbReference type="ARBA" id="ARBA00022833"/>
    </source>
</evidence>
<evidence type="ECO:0000256" key="14">
    <source>
        <dbReference type="ARBA" id="ARBA00023295"/>
    </source>
</evidence>
<keyword evidence="8" id="KW-0378">Hydrolase</keyword>
<evidence type="ECO:0000256" key="10">
    <source>
        <dbReference type="ARBA" id="ARBA00023125"/>
    </source>
</evidence>
<accession>A0A1G1W0D2</accession>
<name>A0A1G1W0D2_9BACT</name>
<dbReference type="NCBIfam" id="NF002211">
    <property type="entry name" value="PRK01103.1"/>
    <property type="match status" value="1"/>
</dbReference>
<sequence>MPELPEVELLKRGLTKYVCGQTISSLVVKTPRLVVGEFRQAIGGTIVQVRRFGKMLSVDLSNGWSIAIHVKMTGRLIYRGEKQPTRLSVNPDLEDLPNAHTHVIFSFRSGDRLFYNDVRKFGWLKFLPTSAIASLPFVAKLGPEPFRNLSFEQFVRLFGKISRPTKTLLMDQERVAGVGNIYANEALFCARISPLRKANTLRDKEINTLYECILKVLQDGMNYGGSSTDSFRDVLGQKGNYQNHYKVYDREGKRCKRKGCGGTVKKMKLSGRGTYWCPVCQR</sequence>
<dbReference type="InterPro" id="IPR015886">
    <property type="entry name" value="H2TH_FPG"/>
</dbReference>
<dbReference type="PROSITE" id="PS51068">
    <property type="entry name" value="FPG_CAT"/>
    <property type="match status" value="1"/>
</dbReference>
<dbReference type="CDD" id="cd08966">
    <property type="entry name" value="EcFpg-like_N"/>
    <property type="match status" value="1"/>
</dbReference>
<evidence type="ECO:0000313" key="19">
    <source>
        <dbReference type="EMBL" id="OGY21121.1"/>
    </source>
</evidence>
<dbReference type="Pfam" id="PF01149">
    <property type="entry name" value="Fapy_DNA_glyco"/>
    <property type="match status" value="1"/>
</dbReference>
<keyword evidence="12" id="KW-0456">Lyase</keyword>
<dbReference type="EMBL" id="MHCL01000016">
    <property type="protein sequence ID" value="OGY21121.1"/>
    <property type="molecule type" value="Genomic_DNA"/>
</dbReference>
<dbReference type="InterPro" id="IPR012319">
    <property type="entry name" value="FPG_cat"/>
</dbReference>
<dbReference type="InterPro" id="IPR000214">
    <property type="entry name" value="Znf_DNA_glyclase/AP_lyase"/>
</dbReference>